<dbReference type="Proteomes" id="UP000504604">
    <property type="component" value="Linkage group LG2"/>
</dbReference>
<dbReference type="KEGG" id="sind:105177764"/>
<name>A0A6I9UGH5_SESIN</name>
<dbReference type="PANTHER" id="PTHR34222">
    <property type="entry name" value="GAG_PRE-INTEGRS DOMAIN-CONTAINING PROTEIN"/>
    <property type="match status" value="1"/>
</dbReference>
<proteinExistence type="predicted"/>
<evidence type="ECO:0000313" key="1">
    <source>
        <dbReference type="Proteomes" id="UP000504604"/>
    </source>
</evidence>
<dbReference type="RefSeq" id="XP_011099315.1">
    <property type="nucleotide sequence ID" value="XM_011101013.1"/>
</dbReference>
<gene>
    <name evidence="2" type="primary">LOC105177764</name>
</gene>
<organism evidence="1 2">
    <name type="scientific">Sesamum indicum</name>
    <name type="common">Oriental sesame</name>
    <name type="synonym">Sesamum orientale</name>
    <dbReference type="NCBI Taxonomy" id="4182"/>
    <lineage>
        <taxon>Eukaryota</taxon>
        <taxon>Viridiplantae</taxon>
        <taxon>Streptophyta</taxon>
        <taxon>Embryophyta</taxon>
        <taxon>Tracheophyta</taxon>
        <taxon>Spermatophyta</taxon>
        <taxon>Magnoliopsida</taxon>
        <taxon>eudicotyledons</taxon>
        <taxon>Gunneridae</taxon>
        <taxon>Pentapetalae</taxon>
        <taxon>asterids</taxon>
        <taxon>lamiids</taxon>
        <taxon>Lamiales</taxon>
        <taxon>Pedaliaceae</taxon>
        <taxon>Sesamum</taxon>
    </lineage>
</organism>
<dbReference type="GeneID" id="105177764"/>
<accession>A0A6I9UGH5</accession>
<sequence>MDKNRIHGGSWIPNSIKREISECFMYTNTSRALWKELENRFGQSNGPMEYQLKKELGATVQGTMSLSAYFNKLMKLWDELACITPIPSCTCGNCTCGASKEAANIKENDQLIQFLMGLNEAYDNVRSQILVMEPRPDINKAYSMVLNVEKQREVNFGQPQTTPNMAMQAFKKQEGPRNFQKRKPPVDKRSLICKHYGKTGHLKEGCFEILGYPDWYKFLQEQKKNNLTIPSRSAVAMNAETERPTTLLMEKLCLT</sequence>
<dbReference type="OrthoDB" id="913744at2759"/>
<dbReference type="PANTHER" id="PTHR34222:SF99">
    <property type="entry name" value="PROTEIN, PUTATIVE-RELATED"/>
    <property type="match status" value="1"/>
</dbReference>
<keyword evidence="1" id="KW-1185">Reference proteome</keyword>
<evidence type="ECO:0000313" key="2">
    <source>
        <dbReference type="RefSeq" id="XP_011099315.1"/>
    </source>
</evidence>
<dbReference type="InParanoid" id="A0A6I9UGH5"/>
<protein>
    <submittedName>
        <fullName evidence="2">Uncharacterized protein LOC105177764</fullName>
    </submittedName>
</protein>
<dbReference type="AlphaFoldDB" id="A0A6I9UGH5"/>
<reference evidence="2" key="1">
    <citation type="submission" date="2025-08" db="UniProtKB">
        <authorList>
            <consortium name="RefSeq"/>
        </authorList>
    </citation>
    <scope>IDENTIFICATION</scope>
</reference>